<dbReference type="AlphaFoldDB" id="A0A8S3TNJ2"/>
<reference evidence="1" key="1">
    <citation type="submission" date="2021-03" db="EMBL/GenBank/DDBJ databases">
        <authorList>
            <person name="Bekaert M."/>
        </authorList>
    </citation>
    <scope>NUCLEOTIDE SEQUENCE</scope>
</reference>
<evidence type="ECO:0000313" key="2">
    <source>
        <dbReference type="Proteomes" id="UP000683360"/>
    </source>
</evidence>
<organism evidence="1 2">
    <name type="scientific">Mytilus edulis</name>
    <name type="common">Blue mussel</name>
    <dbReference type="NCBI Taxonomy" id="6550"/>
    <lineage>
        <taxon>Eukaryota</taxon>
        <taxon>Metazoa</taxon>
        <taxon>Spiralia</taxon>
        <taxon>Lophotrochozoa</taxon>
        <taxon>Mollusca</taxon>
        <taxon>Bivalvia</taxon>
        <taxon>Autobranchia</taxon>
        <taxon>Pteriomorphia</taxon>
        <taxon>Mytilida</taxon>
        <taxon>Mytiloidea</taxon>
        <taxon>Mytilidae</taxon>
        <taxon>Mytilinae</taxon>
        <taxon>Mytilus</taxon>
    </lineage>
</organism>
<keyword evidence="2" id="KW-1185">Reference proteome</keyword>
<comment type="caution">
    <text evidence="1">The sequence shown here is derived from an EMBL/GenBank/DDBJ whole genome shotgun (WGS) entry which is preliminary data.</text>
</comment>
<name>A0A8S3TNJ2_MYTED</name>
<accession>A0A8S3TNJ2</accession>
<dbReference type="EMBL" id="CAJPWZ010002191">
    <property type="protein sequence ID" value="CAG2232850.1"/>
    <property type="molecule type" value="Genomic_DNA"/>
</dbReference>
<sequence>MLAKLSKTGRTVSMLEQNLSSFNGQVETSIRSMTEEGNKIKSMVDQFIAKQIATIQEKARNESKRLSAILDDHKMAFDKANALDIRNKCLSDQGRYDGSLIMMLKIFKKTLITSRSAPFQTFQQLLSSQGFDKDLERWLYVIIVSFLQINLQVI</sequence>
<evidence type="ECO:0000313" key="1">
    <source>
        <dbReference type="EMBL" id="CAG2232850.1"/>
    </source>
</evidence>
<dbReference type="Proteomes" id="UP000683360">
    <property type="component" value="Unassembled WGS sequence"/>
</dbReference>
<proteinExistence type="predicted"/>
<gene>
    <name evidence="1" type="ORF">MEDL_45535</name>
</gene>
<protein>
    <submittedName>
        <fullName evidence="1">Uncharacterized protein</fullName>
    </submittedName>
</protein>